<dbReference type="Proteomes" id="UP001630127">
    <property type="component" value="Unassembled WGS sequence"/>
</dbReference>
<gene>
    <name evidence="1" type="ORF">ACH5RR_032578</name>
</gene>
<protein>
    <submittedName>
        <fullName evidence="1">Uncharacterized protein</fullName>
    </submittedName>
</protein>
<comment type="caution">
    <text evidence="1">The sequence shown here is derived from an EMBL/GenBank/DDBJ whole genome shotgun (WGS) entry which is preliminary data.</text>
</comment>
<accession>A0ABD2YJV0</accession>
<reference evidence="1 2" key="1">
    <citation type="submission" date="2024-11" db="EMBL/GenBank/DDBJ databases">
        <title>A near-complete genome assembly of Cinchona calisaya.</title>
        <authorList>
            <person name="Lian D.C."/>
            <person name="Zhao X.W."/>
            <person name="Wei L."/>
        </authorList>
    </citation>
    <scope>NUCLEOTIDE SEQUENCE [LARGE SCALE GENOMIC DNA]</scope>
    <source>
        <tissue evidence="1">Nenye</tissue>
    </source>
</reference>
<sequence>MTAFYMRFLQPVPMLNGCKLFIQRARVSSFDELHVGSDYEERGASKLQSQYEAYGRHIHGCPEEMEPRSSAHHLILPGVVCGAQIVNRELPCYAFFWWFEA</sequence>
<proteinExistence type="predicted"/>
<evidence type="ECO:0000313" key="1">
    <source>
        <dbReference type="EMBL" id="KAL3507196.1"/>
    </source>
</evidence>
<dbReference type="EMBL" id="JBJUIK010000013">
    <property type="protein sequence ID" value="KAL3507196.1"/>
    <property type="molecule type" value="Genomic_DNA"/>
</dbReference>
<name>A0ABD2YJV0_9GENT</name>
<keyword evidence="2" id="KW-1185">Reference proteome</keyword>
<dbReference type="AlphaFoldDB" id="A0ABD2YJV0"/>
<organism evidence="1 2">
    <name type="scientific">Cinchona calisaya</name>
    <dbReference type="NCBI Taxonomy" id="153742"/>
    <lineage>
        <taxon>Eukaryota</taxon>
        <taxon>Viridiplantae</taxon>
        <taxon>Streptophyta</taxon>
        <taxon>Embryophyta</taxon>
        <taxon>Tracheophyta</taxon>
        <taxon>Spermatophyta</taxon>
        <taxon>Magnoliopsida</taxon>
        <taxon>eudicotyledons</taxon>
        <taxon>Gunneridae</taxon>
        <taxon>Pentapetalae</taxon>
        <taxon>asterids</taxon>
        <taxon>lamiids</taxon>
        <taxon>Gentianales</taxon>
        <taxon>Rubiaceae</taxon>
        <taxon>Cinchonoideae</taxon>
        <taxon>Cinchoneae</taxon>
        <taxon>Cinchona</taxon>
    </lineage>
</organism>
<evidence type="ECO:0000313" key="2">
    <source>
        <dbReference type="Proteomes" id="UP001630127"/>
    </source>
</evidence>